<dbReference type="InterPro" id="IPR000073">
    <property type="entry name" value="AB_hydrolase_1"/>
</dbReference>
<reference evidence="3" key="1">
    <citation type="journal article" date="2014" name="Proc. Natl. Acad. Sci. U.S.A.">
        <title>Extensive sampling of basidiomycete genomes demonstrates inadequacy of the white-rot/brown-rot paradigm for wood decay fungi.</title>
        <authorList>
            <person name="Riley R."/>
            <person name="Salamov A.A."/>
            <person name="Brown D.W."/>
            <person name="Nagy L.G."/>
            <person name="Floudas D."/>
            <person name="Held B.W."/>
            <person name="Levasseur A."/>
            <person name="Lombard V."/>
            <person name="Morin E."/>
            <person name="Otillar R."/>
            <person name="Lindquist E.A."/>
            <person name="Sun H."/>
            <person name="LaButti K.M."/>
            <person name="Schmutz J."/>
            <person name="Jabbour D."/>
            <person name="Luo H."/>
            <person name="Baker S.E."/>
            <person name="Pisabarro A.G."/>
            <person name="Walton J.D."/>
            <person name="Blanchette R.A."/>
            <person name="Henrissat B."/>
            <person name="Martin F."/>
            <person name="Cullen D."/>
            <person name="Hibbett D.S."/>
            <person name="Grigoriev I.V."/>
        </authorList>
    </citation>
    <scope>NUCLEOTIDE SEQUENCE [LARGE SCALE GENOMIC DNA]</scope>
    <source>
        <strain evidence="3">MUCL 33604</strain>
    </source>
</reference>
<proteinExistence type="predicted"/>
<organism evidence="2 3">
    <name type="scientific">Jaapia argillacea MUCL 33604</name>
    <dbReference type="NCBI Taxonomy" id="933084"/>
    <lineage>
        <taxon>Eukaryota</taxon>
        <taxon>Fungi</taxon>
        <taxon>Dikarya</taxon>
        <taxon>Basidiomycota</taxon>
        <taxon>Agaricomycotina</taxon>
        <taxon>Agaricomycetes</taxon>
        <taxon>Agaricomycetidae</taxon>
        <taxon>Jaapiales</taxon>
        <taxon>Jaapiaceae</taxon>
        <taxon>Jaapia</taxon>
    </lineage>
</organism>
<dbReference type="Gene3D" id="3.40.50.1820">
    <property type="entry name" value="alpha/beta hydrolase"/>
    <property type="match status" value="1"/>
</dbReference>
<dbReference type="AlphaFoldDB" id="A0A067QQQ7"/>
<dbReference type="EMBL" id="KL197709">
    <property type="protein sequence ID" value="KDQ64986.1"/>
    <property type="molecule type" value="Genomic_DNA"/>
</dbReference>
<dbReference type="SUPFAM" id="SSF53474">
    <property type="entry name" value="alpha/beta-Hydrolases"/>
    <property type="match status" value="1"/>
</dbReference>
<dbReference type="PANTHER" id="PTHR43194:SF4">
    <property type="entry name" value="AB HYDROLASE-1 DOMAIN-CONTAINING PROTEIN"/>
    <property type="match status" value="1"/>
</dbReference>
<feature type="domain" description="AB hydrolase-1" evidence="1">
    <location>
        <begin position="74"/>
        <end position="361"/>
    </location>
</feature>
<evidence type="ECO:0000313" key="3">
    <source>
        <dbReference type="Proteomes" id="UP000027265"/>
    </source>
</evidence>
<dbReference type="Pfam" id="PF12697">
    <property type="entry name" value="Abhydrolase_6"/>
    <property type="match status" value="1"/>
</dbReference>
<name>A0A067QQQ7_9AGAM</name>
<accession>A0A067QQQ7</accession>
<dbReference type="PANTHER" id="PTHR43194">
    <property type="entry name" value="HYDROLASE ALPHA/BETA FOLD FAMILY"/>
    <property type="match status" value="1"/>
</dbReference>
<evidence type="ECO:0000313" key="2">
    <source>
        <dbReference type="EMBL" id="KDQ64986.1"/>
    </source>
</evidence>
<dbReference type="HOGENOM" id="CLU_038297_1_0_1"/>
<keyword evidence="3" id="KW-1185">Reference proteome</keyword>
<dbReference type="Proteomes" id="UP000027265">
    <property type="component" value="Unassembled WGS sequence"/>
</dbReference>
<dbReference type="CDD" id="cd12809">
    <property type="entry name" value="Esterase_713_like-2"/>
    <property type="match status" value="1"/>
</dbReference>
<dbReference type="InterPro" id="IPR050228">
    <property type="entry name" value="Carboxylesterase_BioH"/>
</dbReference>
<dbReference type="InterPro" id="IPR029058">
    <property type="entry name" value="AB_hydrolase_fold"/>
</dbReference>
<dbReference type="InParanoid" id="A0A067QQQ7"/>
<sequence length="375" mass="41487">MLSFTFVARAHEVPLQSSSSSEPLEYLGASRTPHQRSYFFVGGHYTRRGNGHVISGQMYVEHLIPLTVTRPTPLLFIHGQGMTGTNFLNTPDGSPGWADYFLNQGYEVYLVDQPCRARSPWQAGVDGNQTVFNTEYIESHFTATKRYNLWPQARQHTQWLGNGSVGDPVFDAFYASTAPSLTDQQEVSEKVQAAGSALLDKIGPVILITHSQSGQFGWLLADARPSLVKAIVALEPIGPPFHDAVFSTKFMRPFGITIIPITFSPPVTSLSDLNPVAVESGVNYTCYQQGVSPARQLVNLLDIPVLVVTGEASYHTIYDACTVQFLREAGVQVKFVPLETVGFEGNGHIFFMEKNGRRIAEEVVENWLIERFDPS</sequence>
<dbReference type="OrthoDB" id="9978720at2759"/>
<dbReference type="STRING" id="933084.A0A067QQQ7"/>
<protein>
    <recommendedName>
        <fullName evidence="1">AB hydrolase-1 domain-containing protein</fullName>
    </recommendedName>
</protein>
<evidence type="ECO:0000259" key="1">
    <source>
        <dbReference type="Pfam" id="PF12697"/>
    </source>
</evidence>
<gene>
    <name evidence="2" type="ORF">JAAARDRAFT_167802</name>
</gene>